<accession>A0A8S2F2D0</accession>
<dbReference type="EMBL" id="CAJOBA010044946">
    <property type="protein sequence ID" value="CAF4170755.1"/>
    <property type="molecule type" value="Genomic_DNA"/>
</dbReference>
<evidence type="ECO:0000313" key="2">
    <source>
        <dbReference type="EMBL" id="CAF4170755.1"/>
    </source>
</evidence>
<evidence type="ECO:0000313" key="1">
    <source>
        <dbReference type="EMBL" id="CAF1360708.1"/>
    </source>
</evidence>
<dbReference type="Proteomes" id="UP000677228">
    <property type="component" value="Unassembled WGS sequence"/>
</dbReference>
<evidence type="ECO:0000313" key="3">
    <source>
        <dbReference type="Proteomes" id="UP000677228"/>
    </source>
</evidence>
<dbReference type="EMBL" id="CAJNOK010023298">
    <property type="protein sequence ID" value="CAF1360708.1"/>
    <property type="molecule type" value="Genomic_DNA"/>
</dbReference>
<comment type="caution">
    <text evidence="1">The sequence shown here is derived from an EMBL/GenBank/DDBJ whole genome shotgun (WGS) entry which is preliminary data.</text>
</comment>
<protein>
    <submittedName>
        <fullName evidence="1">Uncharacterized protein</fullName>
    </submittedName>
</protein>
<name>A0A8S2F2D0_9BILA</name>
<organism evidence="1 3">
    <name type="scientific">Didymodactylos carnosus</name>
    <dbReference type="NCBI Taxonomy" id="1234261"/>
    <lineage>
        <taxon>Eukaryota</taxon>
        <taxon>Metazoa</taxon>
        <taxon>Spiralia</taxon>
        <taxon>Gnathifera</taxon>
        <taxon>Rotifera</taxon>
        <taxon>Eurotatoria</taxon>
        <taxon>Bdelloidea</taxon>
        <taxon>Philodinida</taxon>
        <taxon>Philodinidae</taxon>
        <taxon>Didymodactylos</taxon>
    </lineage>
</organism>
<dbReference type="AlphaFoldDB" id="A0A8S2F2D0"/>
<proteinExistence type="predicted"/>
<gene>
    <name evidence="1" type="ORF">OVA965_LOCUS31225</name>
    <name evidence="2" type="ORF">TMI583_LOCUS32050</name>
</gene>
<dbReference type="Proteomes" id="UP000682733">
    <property type="component" value="Unassembled WGS sequence"/>
</dbReference>
<reference evidence="1" key="1">
    <citation type="submission" date="2021-02" db="EMBL/GenBank/DDBJ databases">
        <authorList>
            <person name="Nowell W R."/>
        </authorList>
    </citation>
    <scope>NUCLEOTIDE SEQUENCE</scope>
</reference>
<feature type="non-terminal residue" evidence="1">
    <location>
        <position position="1"/>
    </location>
</feature>
<sequence length="223" mass="25919">AVNQRQPPVLVRDVSVQCTSTHEEHLSNGYEKETKLTRAKSSDYLLDTNRVHDQNNERQRCVSMTSSMTDDSYENLSTVTQNSNSRRRISHLLHRRQMSSNNLLNRLEYYSVPYYQYAGRRYGSKEIGIQVNLNDSKLVSPYQLLNDFSLHKNENDNVKQYSVTIIVPVKNRHLLFGLHQTNQEQGIDVKILPNMQSKHTTVRYMNTKEYVTIKRTIQGQVVG</sequence>